<feature type="transmembrane region" description="Helical" evidence="1">
    <location>
        <begin position="156"/>
        <end position="184"/>
    </location>
</feature>
<feature type="transmembrane region" description="Helical" evidence="1">
    <location>
        <begin position="263"/>
        <end position="283"/>
    </location>
</feature>
<evidence type="ECO:0000313" key="3">
    <source>
        <dbReference type="EMBL" id="KAJ7223554.1"/>
    </source>
</evidence>
<accession>A0AAD6YMC5</accession>
<evidence type="ECO:0000313" key="4">
    <source>
        <dbReference type="Proteomes" id="UP001219525"/>
    </source>
</evidence>
<protein>
    <recommendedName>
        <fullName evidence="2">DUF6534 domain-containing protein</fullName>
    </recommendedName>
</protein>
<keyword evidence="4" id="KW-1185">Reference proteome</keyword>
<feature type="transmembrane region" description="Helical" evidence="1">
    <location>
        <begin position="233"/>
        <end position="257"/>
    </location>
</feature>
<organism evidence="3 4">
    <name type="scientific">Mycena pura</name>
    <dbReference type="NCBI Taxonomy" id="153505"/>
    <lineage>
        <taxon>Eukaryota</taxon>
        <taxon>Fungi</taxon>
        <taxon>Dikarya</taxon>
        <taxon>Basidiomycota</taxon>
        <taxon>Agaricomycotina</taxon>
        <taxon>Agaricomycetes</taxon>
        <taxon>Agaricomycetidae</taxon>
        <taxon>Agaricales</taxon>
        <taxon>Marasmiineae</taxon>
        <taxon>Mycenaceae</taxon>
        <taxon>Mycena</taxon>
    </lineage>
</organism>
<evidence type="ECO:0000259" key="2">
    <source>
        <dbReference type="Pfam" id="PF20152"/>
    </source>
</evidence>
<name>A0AAD6YMC5_9AGAR</name>
<dbReference type="AlphaFoldDB" id="A0AAD6YMC5"/>
<evidence type="ECO:0000256" key="1">
    <source>
        <dbReference type="SAM" id="Phobius"/>
    </source>
</evidence>
<proteinExistence type="predicted"/>
<dbReference type="PANTHER" id="PTHR40465:SF1">
    <property type="entry name" value="DUF6534 DOMAIN-CONTAINING PROTEIN"/>
    <property type="match status" value="1"/>
</dbReference>
<dbReference type="Pfam" id="PF20152">
    <property type="entry name" value="DUF6534"/>
    <property type="match status" value="1"/>
</dbReference>
<comment type="caution">
    <text evidence="3">The sequence shown here is derived from an EMBL/GenBank/DDBJ whole genome shotgun (WGS) entry which is preliminary data.</text>
</comment>
<sequence>MPLASRKDRIDGSYLKACSLSRTTGISQAQAPAMPLPDLNTMTGALLVGTWANSFLYMAEIMQARYYFTHFGHDDWQLKTFVSVAFLIDTLSTLGDYACVYLTSTGYINQRSVSGVELTATFQPIPLYLFTTGLVSVLVQTFLVVRYWWFTRNVIVTVLIGFLVVAALAGSFAVGVIITLFPAFTEREKVTIPATIWLATEAVADLSISAALLWEFRKAKSTLVEARSVLKRLVAVTIQTGTATSTLAVATLIAFLLKEESNLSVGIAYTLGRVYMLSMLANLNVRRTGRSAPDTTRNVSSAVGPTLSFTTMGTDDLYNSRASRSCVMQIVTRPADDRPPADTETTPQIKQLLYA</sequence>
<feature type="domain" description="DUF6534" evidence="2">
    <location>
        <begin position="202"/>
        <end position="287"/>
    </location>
</feature>
<dbReference type="EMBL" id="JARJCW010000006">
    <property type="protein sequence ID" value="KAJ7223554.1"/>
    <property type="molecule type" value="Genomic_DNA"/>
</dbReference>
<dbReference type="Proteomes" id="UP001219525">
    <property type="component" value="Unassembled WGS sequence"/>
</dbReference>
<reference evidence="3" key="1">
    <citation type="submission" date="2023-03" db="EMBL/GenBank/DDBJ databases">
        <title>Massive genome expansion in bonnet fungi (Mycena s.s.) driven by repeated elements and novel gene families across ecological guilds.</title>
        <authorList>
            <consortium name="Lawrence Berkeley National Laboratory"/>
            <person name="Harder C.B."/>
            <person name="Miyauchi S."/>
            <person name="Viragh M."/>
            <person name="Kuo A."/>
            <person name="Thoen E."/>
            <person name="Andreopoulos B."/>
            <person name="Lu D."/>
            <person name="Skrede I."/>
            <person name="Drula E."/>
            <person name="Henrissat B."/>
            <person name="Morin E."/>
            <person name="Kohler A."/>
            <person name="Barry K."/>
            <person name="LaButti K."/>
            <person name="Morin E."/>
            <person name="Salamov A."/>
            <person name="Lipzen A."/>
            <person name="Mereny Z."/>
            <person name="Hegedus B."/>
            <person name="Baldrian P."/>
            <person name="Stursova M."/>
            <person name="Weitz H."/>
            <person name="Taylor A."/>
            <person name="Grigoriev I.V."/>
            <person name="Nagy L.G."/>
            <person name="Martin F."/>
            <person name="Kauserud H."/>
        </authorList>
    </citation>
    <scope>NUCLEOTIDE SEQUENCE</scope>
    <source>
        <strain evidence="3">9144</strain>
    </source>
</reference>
<keyword evidence="1" id="KW-0812">Transmembrane</keyword>
<feature type="transmembrane region" description="Helical" evidence="1">
    <location>
        <begin position="127"/>
        <end position="149"/>
    </location>
</feature>
<feature type="transmembrane region" description="Helical" evidence="1">
    <location>
        <begin position="190"/>
        <end position="213"/>
    </location>
</feature>
<dbReference type="PANTHER" id="PTHR40465">
    <property type="entry name" value="CHROMOSOME 1, WHOLE GENOME SHOTGUN SEQUENCE"/>
    <property type="match status" value="1"/>
</dbReference>
<dbReference type="InterPro" id="IPR045339">
    <property type="entry name" value="DUF6534"/>
</dbReference>
<gene>
    <name evidence="3" type="ORF">GGX14DRAFT_427807</name>
</gene>
<keyword evidence="1" id="KW-0472">Membrane</keyword>
<keyword evidence="1" id="KW-1133">Transmembrane helix</keyword>